<proteinExistence type="predicted"/>
<reference evidence="2 3" key="1">
    <citation type="journal article" date="2019" name="Commun. Biol.">
        <title>The bagworm genome reveals a unique fibroin gene that provides high tensile strength.</title>
        <authorList>
            <person name="Kono N."/>
            <person name="Nakamura H."/>
            <person name="Ohtoshi R."/>
            <person name="Tomita M."/>
            <person name="Numata K."/>
            <person name="Arakawa K."/>
        </authorList>
    </citation>
    <scope>NUCLEOTIDE SEQUENCE [LARGE SCALE GENOMIC DNA]</scope>
</reference>
<organism evidence="2 3">
    <name type="scientific">Eumeta variegata</name>
    <name type="common">Bagworm moth</name>
    <name type="synonym">Eumeta japonica</name>
    <dbReference type="NCBI Taxonomy" id="151549"/>
    <lineage>
        <taxon>Eukaryota</taxon>
        <taxon>Metazoa</taxon>
        <taxon>Ecdysozoa</taxon>
        <taxon>Arthropoda</taxon>
        <taxon>Hexapoda</taxon>
        <taxon>Insecta</taxon>
        <taxon>Pterygota</taxon>
        <taxon>Neoptera</taxon>
        <taxon>Endopterygota</taxon>
        <taxon>Lepidoptera</taxon>
        <taxon>Glossata</taxon>
        <taxon>Ditrysia</taxon>
        <taxon>Tineoidea</taxon>
        <taxon>Psychidae</taxon>
        <taxon>Oiketicinae</taxon>
        <taxon>Eumeta</taxon>
    </lineage>
</organism>
<accession>A0A4C1Y162</accession>
<name>A0A4C1Y162_EUMVA</name>
<evidence type="ECO:0000313" key="2">
    <source>
        <dbReference type="EMBL" id="GBP69260.1"/>
    </source>
</evidence>
<keyword evidence="3" id="KW-1185">Reference proteome</keyword>
<gene>
    <name evidence="2" type="ORF">EVAR_56804_1</name>
</gene>
<sequence>MKDRRLNILYVRLKGKVGPPNTGLSVFRTAEICDRYMPILLENRLVLVTDHQALCDKDGLYRITVREKEIASALGGPRNSRVDIEGNLPDSKHQ</sequence>
<evidence type="ECO:0000256" key="1">
    <source>
        <dbReference type="SAM" id="MobiDB-lite"/>
    </source>
</evidence>
<protein>
    <submittedName>
        <fullName evidence="2">Uncharacterized protein</fullName>
    </submittedName>
</protein>
<dbReference type="Proteomes" id="UP000299102">
    <property type="component" value="Unassembled WGS sequence"/>
</dbReference>
<feature type="compositionally biased region" description="Basic and acidic residues" evidence="1">
    <location>
        <begin position="80"/>
        <end position="94"/>
    </location>
</feature>
<dbReference type="AlphaFoldDB" id="A0A4C1Y162"/>
<comment type="caution">
    <text evidence="2">The sequence shown here is derived from an EMBL/GenBank/DDBJ whole genome shotgun (WGS) entry which is preliminary data.</text>
</comment>
<dbReference type="EMBL" id="BGZK01001035">
    <property type="protein sequence ID" value="GBP69260.1"/>
    <property type="molecule type" value="Genomic_DNA"/>
</dbReference>
<evidence type="ECO:0000313" key="3">
    <source>
        <dbReference type="Proteomes" id="UP000299102"/>
    </source>
</evidence>
<feature type="region of interest" description="Disordered" evidence="1">
    <location>
        <begin position="75"/>
        <end position="94"/>
    </location>
</feature>